<dbReference type="Proteomes" id="UP000288805">
    <property type="component" value="Unassembled WGS sequence"/>
</dbReference>
<evidence type="ECO:0000313" key="1">
    <source>
        <dbReference type="EMBL" id="RVW18163.1"/>
    </source>
</evidence>
<name>A0A438C4H5_VITVI</name>
<reference evidence="1 2" key="1">
    <citation type="journal article" date="2018" name="PLoS Genet.">
        <title>Population sequencing reveals clonal diversity and ancestral inbreeding in the grapevine cultivar Chardonnay.</title>
        <authorList>
            <person name="Roach M.J."/>
            <person name="Johnson D.L."/>
            <person name="Bohlmann J."/>
            <person name="van Vuuren H.J."/>
            <person name="Jones S.J."/>
            <person name="Pretorius I.S."/>
            <person name="Schmidt S.A."/>
            <person name="Borneman A.R."/>
        </authorList>
    </citation>
    <scope>NUCLEOTIDE SEQUENCE [LARGE SCALE GENOMIC DNA]</scope>
    <source>
        <strain evidence="2">cv. Chardonnay</strain>
        <tissue evidence="1">Leaf</tissue>
    </source>
</reference>
<comment type="caution">
    <text evidence="1">The sequence shown here is derived from an EMBL/GenBank/DDBJ whole genome shotgun (WGS) entry which is preliminary data.</text>
</comment>
<accession>A0A438C4H5</accession>
<dbReference type="EMBL" id="QGNW01002547">
    <property type="protein sequence ID" value="RVW18163.1"/>
    <property type="molecule type" value="Genomic_DNA"/>
</dbReference>
<proteinExistence type="predicted"/>
<organism evidence="1 2">
    <name type="scientific">Vitis vinifera</name>
    <name type="common">Grape</name>
    <dbReference type="NCBI Taxonomy" id="29760"/>
    <lineage>
        <taxon>Eukaryota</taxon>
        <taxon>Viridiplantae</taxon>
        <taxon>Streptophyta</taxon>
        <taxon>Embryophyta</taxon>
        <taxon>Tracheophyta</taxon>
        <taxon>Spermatophyta</taxon>
        <taxon>Magnoliopsida</taxon>
        <taxon>eudicotyledons</taxon>
        <taxon>Gunneridae</taxon>
        <taxon>Pentapetalae</taxon>
        <taxon>rosids</taxon>
        <taxon>Vitales</taxon>
        <taxon>Vitaceae</taxon>
        <taxon>Viteae</taxon>
        <taxon>Vitis</taxon>
    </lineage>
</organism>
<evidence type="ECO:0000313" key="2">
    <source>
        <dbReference type="Proteomes" id="UP000288805"/>
    </source>
</evidence>
<sequence>MPWLHSHQLKKFGLQGKTIPLRALFQHSHFQTSAELRDSFRLLRSHDHKPGPGSYNHPFYHDGRHGILGARHIAEALHILMSQHVQRIFEPGLILPRARCSYSVNRGILTPLYLEEGAPS</sequence>
<dbReference type="AlphaFoldDB" id="A0A438C4H5"/>
<protein>
    <submittedName>
        <fullName evidence="1">Uncharacterized protein</fullName>
    </submittedName>
</protein>
<gene>
    <name evidence="1" type="ORF">CK203_106898</name>
</gene>